<dbReference type="RefSeq" id="WP_387726156.1">
    <property type="nucleotide sequence ID" value="NZ_JBIAPI010000017.1"/>
</dbReference>
<reference evidence="3 4" key="1">
    <citation type="submission" date="2024-10" db="EMBL/GenBank/DDBJ databases">
        <title>The Natural Products Discovery Center: Release of the First 8490 Sequenced Strains for Exploring Actinobacteria Biosynthetic Diversity.</title>
        <authorList>
            <person name="Kalkreuter E."/>
            <person name="Kautsar S.A."/>
            <person name="Yang D."/>
            <person name="Bader C.D."/>
            <person name="Teijaro C.N."/>
            <person name="Fluegel L."/>
            <person name="Davis C.M."/>
            <person name="Simpson J.R."/>
            <person name="Lauterbach L."/>
            <person name="Steele A.D."/>
            <person name="Gui C."/>
            <person name="Meng S."/>
            <person name="Li G."/>
            <person name="Viehrig K."/>
            <person name="Ye F."/>
            <person name="Su P."/>
            <person name="Kiefer A.F."/>
            <person name="Nichols A."/>
            <person name="Cepeda A.J."/>
            <person name="Yan W."/>
            <person name="Fan B."/>
            <person name="Jiang Y."/>
            <person name="Adhikari A."/>
            <person name="Zheng C.-J."/>
            <person name="Schuster L."/>
            <person name="Cowan T.M."/>
            <person name="Smanski M.J."/>
            <person name="Chevrette M.G."/>
            <person name="De Carvalho L.P.S."/>
            <person name="Shen B."/>
        </authorList>
    </citation>
    <scope>NUCLEOTIDE SEQUENCE [LARGE SCALE GENOMIC DNA]</scope>
    <source>
        <strain evidence="3 4">NPDC003040</strain>
    </source>
</reference>
<proteinExistence type="predicted"/>
<evidence type="ECO:0000313" key="4">
    <source>
        <dbReference type="Proteomes" id="UP001601948"/>
    </source>
</evidence>
<evidence type="ECO:0000313" key="3">
    <source>
        <dbReference type="EMBL" id="MFF3228939.1"/>
    </source>
</evidence>
<dbReference type="Pfam" id="PF10979">
    <property type="entry name" value="DUF2786"/>
    <property type="match status" value="1"/>
</dbReference>
<organism evidence="3 4">
    <name type="scientific">Nocardia suismassiliense</name>
    <dbReference type="NCBI Taxonomy" id="2077092"/>
    <lineage>
        <taxon>Bacteria</taxon>
        <taxon>Bacillati</taxon>
        <taxon>Actinomycetota</taxon>
        <taxon>Actinomycetes</taxon>
        <taxon>Mycobacteriales</taxon>
        <taxon>Nocardiaceae</taxon>
        <taxon>Nocardia</taxon>
    </lineage>
</organism>
<comment type="caution">
    <text evidence="3">The sequence shown here is derived from an EMBL/GenBank/DDBJ whole genome shotgun (WGS) entry which is preliminary data.</text>
</comment>
<evidence type="ECO:0000256" key="1">
    <source>
        <dbReference type="SAM" id="MobiDB-lite"/>
    </source>
</evidence>
<name>A0ABW6R627_9NOCA</name>
<feature type="domain" description="DUF2786" evidence="2">
    <location>
        <begin position="167"/>
        <end position="206"/>
    </location>
</feature>
<dbReference type="Proteomes" id="UP001601948">
    <property type="component" value="Unassembled WGS sequence"/>
</dbReference>
<dbReference type="InterPro" id="IPR024498">
    <property type="entry name" value="DUF2786"/>
</dbReference>
<dbReference type="EMBL" id="JBIAPI010000017">
    <property type="protein sequence ID" value="MFF3228939.1"/>
    <property type="molecule type" value="Genomic_DNA"/>
</dbReference>
<gene>
    <name evidence="3" type="ORF">ACFYV7_39555</name>
</gene>
<evidence type="ECO:0000259" key="2">
    <source>
        <dbReference type="Pfam" id="PF10979"/>
    </source>
</evidence>
<keyword evidence="4" id="KW-1185">Reference proteome</keyword>
<feature type="compositionally biased region" description="Low complexity" evidence="1">
    <location>
        <begin position="391"/>
        <end position="403"/>
    </location>
</feature>
<accession>A0ABW6R627</accession>
<feature type="region of interest" description="Disordered" evidence="1">
    <location>
        <begin position="369"/>
        <end position="403"/>
    </location>
</feature>
<protein>
    <submittedName>
        <fullName evidence="3">DUF2786 domain-containing protein</fullName>
    </submittedName>
</protein>
<sequence>MAAAMESAQGIAQAAQRCATALVGRGALTPQVEHGAHLAGQHIISRIFQYGWLPEDVHQAARRHLDEYAVALLTDVIAAYMRPFAPAAVDETWRAQLEELDAAVWWSESAAHLGQWAAKHLLTAEEALTTVVEALALLIRLPKLELIRPLPGTARLSAAGHHHVDEKILSRVRGLLAKAESMSFPEEAETLSAKAQELMTKYAVDRVLVDADISVPDLPGARRIWLDTPYVDAKALLVDVVTKANRCRAIFSSAWGFMTVVGDENDLDVVELLTTSLLVQATRAMIASGNQAERSADSRSRSYRKSFLIAYATRIGERLVAANESTIAKSVDSARLLPVLASRQLQVDKTFDSLFPDVRNRGVSIPNANGWDDGRAAAETAELGARRPFKSSPSRASPLSSRQ</sequence>